<dbReference type="EMBL" id="JAFFZP010000010">
    <property type="protein sequence ID" value="MBN0987344.1"/>
    <property type="molecule type" value="Genomic_DNA"/>
</dbReference>
<evidence type="ECO:0000313" key="2">
    <source>
        <dbReference type="EMBL" id="MBN0987344.1"/>
    </source>
</evidence>
<dbReference type="Proteomes" id="UP000760472">
    <property type="component" value="Unassembled WGS sequence"/>
</dbReference>
<sequence length="136" mass="15038">MTLNIAGIDHIVLRTTQLEEMLAFYCGVLGCIVERELPPKTGLVQLRAGTALIDLVIVDSELGREGGGAPAPTENNLDHFCLLLEPISEDEIRKHLKEHKIAFGDFTERYGSEGFGLSTYIQDPEGNTVELRSKNR</sequence>
<name>A0ABS2W6L5_9GAMM</name>
<proteinExistence type="predicted"/>
<reference evidence="2 3" key="1">
    <citation type="submission" date="2021-02" db="EMBL/GenBank/DDBJ databases">
        <title>A novel species of genus Amphritea isolated from a fishpond in China.</title>
        <authorList>
            <person name="Lu H."/>
        </authorList>
    </citation>
    <scope>NUCLEOTIDE SEQUENCE [LARGE SCALE GENOMIC DNA]</scope>
    <source>
        <strain evidence="2 3">RP18W</strain>
    </source>
</reference>
<dbReference type="PROSITE" id="PS51819">
    <property type="entry name" value="VOC"/>
    <property type="match status" value="1"/>
</dbReference>
<comment type="caution">
    <text evidence="2">The sequence shown here is derived from an EMBL/GenBank/DDBJ whole genome shotgun (WGS) entry which is preliminary data.</text>
</comment>
<evidence type="ECO:0000259" key="1">
    <source>
        <dbReference type="PROSITE" id="PS51819"/>
    </source>
</evidence>
<dbReference type="PANTHER" id="PTHR21366">
    <property type="entry name" value="GLYOXALASE FAMILY PROTEIN"/>
    <property type="match status" value="1"/>
</dbReference>
<accession>A0ABS2W6L5</accession>
<dbReference type="RefSeq" id="WP_205209648.1">
    <property type="nucleotide sequence ID" value="NZ_JAFFZO010000007.1"/>
</dbReference>
<dbReference type="InterPro" id="IPR029068">
    <property type="entry name" value="Glyas_Bleomycin-R_OHBP_Dase"/>
</dbReference>
<protein>
    <submittedName>
        <fullName evidence="2">VOC family protein</fullName>
    </submittedName>
</protein>
<feature type="domain" description="VOC" evidence="1">
    <location>
        <begin position="7"/>
        <end position="134"/>
    </location>
</feature>
<keyword evidence="3" id="KW-1185">Reference proteome</keyword>
<dbReference type="InterPro" id="IPR037523">
    <property type="entry name" value="VOC_core"/>
</dbReference>
<dbReference type="InterPro" id="IPR004360">
    <property type="entry name" value="Glyas_Fos-R_dOase_dom"/>
</dbReference>
<dbReference type="InterPro" id="IPR050383">
    <property type="entry name" value="GlyoxalaseI/FosfomycinResist"/>
</dbReference>
<gene>
    <name evidence="2" type="ORF">JW498_08235</name>
</gene>
<organism evidence="2 3">
    <name type="scientific">Amphritea pacifica</name>
    <dbReference type="NCBI Taxonomy" id="2811233"/>
    <lineage>
        <taxon>Bacteria</taxon>
        <taxon>Pseudomonadati</taxon>
        <taxon>Pseudomonadota</taxon>
        <taxon>Gammaproteobacteria</taxon>
        <taxon>Oceanospirillales</taxon>
        <taxon>Oceanospirillaceae</taxon>
        <taxon>Amphritea</taxon>
    </lineage>
</organism>
<dbReference type="SUPFAM" id="SSF54593">
    <property type="entry name" value="Glyoxalase/Bleomycin resistance protein/Dihydroxybiphenyl dioxygenase"/>
    <property type="match status" value="1"/>
</dbReference>
<dbReference type="Pfam" id="PF00903">
    <property type="entry name" value="Glyoxalase"/>
    <property type="match status" value="1"/>
</dbReference>
<evidence type="ECO:0000313" key="3">
    <source>
        <dbReference type="Proteomes" id="UP000760472"/>
    </source>
</evidence>
<dbReference type="PANTHER" id="PTHR21366:SF14">
    <property type="entry name" value="GLYOXALASE DOMAIN-CONTAINING PROTEIN 5"/>
    <property type="match status" value="1"/>
</dbReference>
<dbReference type="Gene3D" id="3.10.180.10">
    <property type="entry name" value="2,3-Dihydroxybiphenyl 1,2-Dioxygenase, domain 1"/>
    <property type="match status" value="1"/>
</dbReference>